<dbReference type="AlphaFoldDB" id="A0A7S4SPF3"/>
<name>A0A7S4SPF3_9STRA</name>
<protein>
    <submittedName>
        <fullName evidence="1">Uncharacterized protein</fullName>
    </submittedName>
</protein>
<accession>A0A7S4SPF3</accession>
<evidence type="ECO:0000313" key="1">
    <source>
        <dbReference type="EMBL" id="CAE4652168.1"/>
    </source>
</evidence>
<organism evidence="1">
    <name type="scientific">Ditylum brightwellii</name>
    <dbReference type="NCBI Taxonomy" id="49249"/>
    <lineage>
        <taxon>Eukaryota</taxon>
        <taxon>Sar</taxon>
        <taxon>Stramenopiles</taxon>
        <taxon>Ochrophyta</taxon>
        <taxon>Bacillariophyta</taxon>
        <taxon>Mediophyceae</taxon>
        <taxon>Lithodesmiophycidae</taxon>
        <taxon>Lithodesmiales</taxon>
        <taxon>Lithodesmiaceae</taxon>
        <taxon>Ditylum</taxon>
    </lineage>
</organism>
<sequence length="222" mass="25946">MREEMMLKAETVPEEDDVYHMAPPTYKYPGPAHIELAYVEKDCVDWLVLHHNHTHFTNTDEFAIGDEATFKCDLFEPGQRYATKGPDKVGETFWKCNVIAIQTLYINFEEFIEPLWQCFVTDYIGYQEYTKQYDVLGSPNKYTSWIQSSGIHLYLNDPNLRTGAEWDKFHSHQGSFAVIGGIGDAIGINGQLDVVWDDWLMSWYHVYNIESWYLQPQVSHNW</sequence>
<reference evidence="1" key="1">
    <citation type="submission" date="2021-01" db="EMBL/GenBank/DDBJ databases">
        <authorList>
            <person name="Corre E."/>
            <person name="Pelletier E."/>
            <person name="Niang G."/>
            <person name="Scheremetjew M."/>
            <person name="Finn R."/>
            <person name="Kale V."/>
            <person name="Holt S."/>
            <person name="Cochrane G."/>
            <person name="Meng A."/>
            <person name="Brown T."/>
            <person name="Cohen L."/>
        </authorList>
    </citation>
    <scope>NUCLEOTIDE SEQUENCE</scope>
    <source>
        <strain evidence="1">GSO104</strain>
    </source>
</reference>
<dbReference type="EMBL" id="HBNS01051209">
    <property type="protein sequence ID" value="CAE4652168.1"/>
    <property type="molecule type" value="Transcribed_RNA"/>
</dbReference>
<proteinExistence type="predicted"/>
<gene>
    <name evidence="1" type="ORF">DBRI00130_LOCUS38153</name>
</gene>